<comment type="caution">
    <text evidence="2">The sequence shown here is derived from an EMBL/GenBank/DDBJ whole genome shotgun (WGS) entry which is preliminary data.</text>
</comment>
<organism evidence="2 3">
    <name type="scientific">Tanacetum coccineum</name>
    <dbReference type="NCBI Taxonomy" id="301880"/>
    <lineage>
        <taxon>Eukaryota</taxon>
        <taxon>Viridiplantae</taxon>
        <taxon>Streptophyta</taxon>
        <taxon>Embryophyta</taxon>
        <taxon>Tracheophyta</taxon>
        <taxon>Spermatophyta</taxon>
        <taxon>Magnoliopsida</taxon>
        <taxon>eudicotyledons</taxon>
        <taxon>Gunneridae</taxon>
        <taxon>Pentapetalae</taxon>
        <taxon>asterids</taxon>
        <taxon>campanulids</taxon>
        <taxon>Asterales</taxon>
        <taxon>Asteraceae</taxon>
        <taxon>Asteroideae</taxon>
        <taxon>Anthemideae</taxon>
        <taxon>Anthemidinae</taxon>
        <taxon>Tanacetum</taxon>
    </lineage>
</organism>
<dbReference type="EMBL" id="BQNB010011299">
    <property type="protein sequence ID" value="GJS88772.1"/>
    <property type="molecule type" value="Genomic_DNA"/>
</dbReference>
<evidence type="ECO:0000313" key="2">
    <source>
        <dbReference type="EMBL" id="GJS88772.1"/>
    </source>
</evidence>
<accession>A0ABQ4ZG06</accession>
<gene>
    <name evidence="2" type="ORF">Tco_0771408</name>
</gene>
<proteinExistence type="predicted"/>
<feature type="region of interest" description="Disordered" evidence="1">
    <location>
        <begin position="257"/>
        <end position="286"/>
    </location>
</feature>
<evidence type="ECO:0000313" key="3">
    <source>
        <dbReference type="Proteomes" id="UP001151760"/>
    </source>
</evidence>
<reference evidence="2" key="2">
    <citation type="submission" date="2022-01" db="EMBL/GenBank/DDBJ databases">
        <authorList>
            <person name="Yamashiro T."/>
            <person name="Shiraishi A."/>
            <person name="Satake H."/>
            <person name="Nakayama K."/>
        </authorList>
    </citation>
    <scope>NUCLEOTIDE SEQUENCE</scope>
</reference>
<sequence>MGGLDYLSLISLQQSLGILKLMLKQGWLSMIQEVLLLLPIQPLLVLLALNSKMSYPDQSHSTTFTSASSSPTASSNVMELFSSFVVKTSNGKWQCSLLGLTDLKRKLGEDEFNTPRSCKENSWILKQDHEGEDVENGDAQVYGMIARAEEDATGTNFPCGCEHLYAELKKNVTIRSFGGHFLGSTHEVFDLFVLRIFGLSLRMVAEKPLFERLAKMLEECCSSPITGTCMPPSNNSDLDEFTRDKSSDFRGPTDFASGFQVSNENPHKNRDLGIVDSGCSRSMTGQ</sequence>
<evidence type="ECO:0000256" key="1">
    <source>
        <dbReference type="SAM" id="MobiDB-lite"/>
    </source>
</evidence>
<reference evidence="2" key="1">
    <citation type="journal article" date="2022" name="Int. J. Mol. Sci.">
        <title>Draft Genome of Tanacetum Coccineum: Genomic Comparison of Closely Related Tanacetum-Family Plants.</title>
        <authorList>
            <person name="Yamashiro T."/>
            <person name="Shiraishi A."/>
            <person name="Nakayama K."/>
            <person name="Satake H."/>
        </authorList>
    </citation>
    <scope>NUCLEOTIDE SEQUENCE</scope>
</reference>
<keyword evidence="3" id="KW-1185">Reference proteome</keyword>
<dbReference type="Proteomes" id="UP001151760">
    <property type="component" value="Unassembled WGS sequence"/>
</dbReference>
<protein>
    <submittedName>
        <fullName evidence="2">Uncharacterized protein</fullName>
    </submittedName>
</protein>
<name>A0ABQ4ZG06_9ASTR</name>